<dbReference type="GO" id="GO:0030203">
    <property type="term" value="P:glycosaminoglycan metabolic process"/>
    <property type="evidence" value="ECO:0007669"/>
    <property type="project" value="TreeGrafter"/>
</dbReference>
<proteinExistence type="inferred from homology"/>
<feature type="region of interest" description="Disordered" evidence="18">
    <location>
        <begin position="579"/>
        <end position="602"/>
    </location>
</feature>
<evidence type="ECO:0000259" key="22">
    <source>
        <dbReference type="Pfam" id="PF14845"/>
    </source>
</evidence>
<dbReference type="GO" id="GO:0004563">
    <property type="term" value="F:beta-N-acetylhexosaminidase activity"/>
    <property type="evidence" value="ECO:0007669"/>
    <property type="project" value="UniProtKB-EC"/>
</dbReference>
<comment type="catalytic activity">
    <reaction evidence="15">
        <text>N-acetyl-beta-D-galactosaminyl-(1-&gt;4)-beta-D-3-sulfogalactosyl-(1-&gt;4)-beta-D-glucosyl-(1&lt;-&gt;1')-ceramide + H2O = a beta-D-3-sulfogalactosyl-(1-&gt;4)-beta-D-glucosyl-(1&lt;-&gt;1')-ceramide + N-acetyl-beta-D-galactosamine</text>
        <dbReference type="Rhea" id="RHEA:48276"/>
        <dbReference type="ChEBI" id="CHEBI:15377"/>
        <dbReference type="ChEBI" id="CHEBI:28497"/>
        <dbReference type="ChEBI" id="CHEBI:90163"/>
        <dbReference type="ChEBI" id="CHEBI:90164"/>
    </reaction>
    <physiologicalReaction direction="left-to-right" evidence="15">
        <dbReference type="Rhea" id="RHEA:48277"/>
    </physiologicalReaction>
</comment>
<evidence type="ECO:0000256" key="14">
    <source>
        <dbReference type="ARBA" id="ARBA00043827"/>
    </source>
</evidence>
<evidence type="ECO:0000256" key="9">
    <source>
        <dbReference type="ARBA" id="ARBA00023180"/>
    </source>
</evidence>
<evidence type="ECO:0000256" key="19">
    <source>
        <dbReference type="SAM" id="Phobius"/>
    </source>
</evidence>
<evidence type="ECO:0000256" key="3">
    <source>
        <dbReference type="ARBA" id="ARBA00006285"/>
    </source>
</evidence>
<feature type="transmembrane region" description="Helical" evidence="19">
    <location>
        <begin position="1205"/>
        <end position="1226"/>
    </location>
</feature>
<dbReference type="InterPro" id="IPR025705">
    <property type="entry name" value="Beta_hexosaminidase_sua/sub"/>
</dbReference>
<evidence type="ECO:0000256" key="7">
    <source>
        <dbReference type="ARBA" id="ARBA00023098"/>
    </source>
</evidence>
<dbReference type="Pfam" id="PF14845">
    <property type="entry name" value="Glycohydro_20b2"/>
    <property type="match status" value="2"/>
</dbReference>
<dbReference type="AlphaFoldDB" id="A0A813RBD5"/>
<comment type="catalytic activity">
    <reaction evidence="13">
        <text>a ganglioside GM2 (d18:1(4E)) + H2O = a ganglioside GM3 (d18:1(4E)) + N-acetyl-beta-D-galactosamine</text>
        <dbReference type="Rhea" id="RHEA:47940"/>
        <dbReference type="ChEBI" id="CHEBI:15377"/>
        <dbReference type="ChEBI" id="CHEBI:28497"/>
        <dbReference type="ChEBI" id="CHEBI:60065"/>
        <dbReference type="ChEBI" id="CHEBI:71502"/>
    </reaction>
    <physiologicalReaction direction="left-to-right" evidence="13">
        <dbReference type="Rhea" id="RHEA:47941"/>
    </physiologicalReaction>
</comment>
<evidence type="ECO:0000256" key="6">
    <source>
        <dbReference type="ARBA" id="ARBA00022801"/>
    </source>
</evidence>
<feature type="active site" description="Proton donor" evidence="17">
    <location>
        <position position="948"/>
    </location>
</feature>
<gene>
    <name evidence="23" type="ORF">EDS130_LOCUS3761</name>
</gene>
<dbReference type="PANTHER" id="PTHR22600:SF21">
    <property type="entry name" value="BETA-HEXOSAMINIDASE A"/>
    <property type="match status" value="1"/>
</dbReference>
<dbReference type="InterPro" id="IPR017853">
    <property type="entry name" value="GH"/>
</dbReference>
<evidence type="ECO:0000256" key="16">
    <source>
        <dbReference type="ARBA" id="ARBA00049464"/>
    </source>
</evidence>
<evidence type="ECO:0000256" key="11">
    <source>
        <dbReference type="ARBA" id="ARBA00023295"/>
    </source>
</evidence>
<comment type="catalytic activity">
    <reaction evidence="1">
        <text>Hydrolysis of terminal non-reducing N-acetyl-D-hexosamine residues in N-acetyl-beta-D-hexosaminides.</text>
        <dbReference type="EC" id="3.2.1.52"/>
    </reaction>
</comment>
<evidence type="ECO:0000256" key="20">
    <source>
        <dbReference type="SAM" id="SignalP"/>
    </source>
</evidence>
<evidence type="ECO:0000256" key="13">
    <source>
        <dbReference type="ARBA" id="ARBA00043767"/>
    </source>
</evidence>
<comment type="catalytic activity">
    <reaction evidence="16">
        <text>N-acetyl-beta-D-6-sulfogalactosaminyl-(1-&gt;4)-alpha-L-iduronyl-(1-&gt;3)-N-acetyl-D-6-sulfogalactosamine + H2O = alpha-L-iduronyl-(1-&gt;3)-N-acetyl-D-6-sulfogalactosamine + N-acetyl-D-6-sulfogalactosamine</text>
        <dbReference type="Rhea" id="RHEA:64384"/>
        <dbReference type="ChEBI" id="CHEBI:15377"/>
        <dbReference type="ChEBI" id="CHEBI:152567"/>
        <dbReference type="ChEBI" id="CHEBI:152568"/>
        <dbReference type="ChEBI" id="CHEBI:153064"/>
    </reaction>
    <physiologicalReaction direction="left-to-right" evidence="16">
        <dbReference type="Rhea" id="RHEA:64385"/>
    </physiologicalReaction>
</comment>
<organism evidence="23 24">
    <name type="scientific">Adineta ricciae</name>
    <name type="common">Rotifer</name>
    <dbReference type="NCBI Taxonomy" id="249248"/>
    <lineage>
        <taxon>Eukaryota</taxon>
        <taxon>Metazoa</taxon>
        <taxon>Spiralia</taxon>
        <taxon>Gnathifera</taxon>
        <taxon>Rotifera</taxon>
        <taxon>Eurotatoria</taxon>
        <taxon>Bdelloidea</taxon>
        <taxon>Adinetida</taxon>
        <taxon>Adinetidae</taxon>
        <taxon>Adineta</taxon>
    </lineage>
</organism>
<dbReference type="GO" id="GO:0005975">
    <property type="term" value="P:carbohydrate metabolic process"/>
    <property type="evidence" value="ECO:0007669"/>
    <property type="project" value="InterPro"/>
</dbReference>
<dbReference type="GO" id="GO:0016020">
    <property type="term" value="C:membrane"/>
    <property type="evidence" value="ECO:0007669"/>
    <property type="project" value="TreeGrafter"/>
</dbReference>
<evidence type="ECO:0000256" key="1">
    <source>
        <dbReference type="ARBA" id="ARBA00001231"/>
    </source>
</evidence>
<keyword evidence="10" id="KW-0458">Lysosome</keyword>
<protein>
    <recommendedName>
        <fullName evidence="4">beta-N-acetylhexosaminidase</fullName>
        <ecNumber evidence="4">3.2.1.52</ecNumber>
    </recommendedName>
</protein>
<evidence type="ECO:0000256" key="17">
    <source>
        <dbReference type="PIRSR" id="PIRSR625705-1"/>
    </source>
</evidence>
<feature type="signal peptide" evidence="20">
    <location>
        <begin position="1"/>
        <end position="20"/>
    </location>
</feature>
<feature type="chain" id="PRO_5032959080" description="beta-N-acetylhexosaminidase" evidence="20">
    <location>
        <begin position="21"/>
        <end position="1227"/>
    </location>
</feature>
<dbReference type="Gene3D" id="3.30.379.10">
    <property type="entry name" value="Chitobiase/beta-hexosaminidase domain 2-like"/>
    <property type="match status" value="2"/>
</dbReference>
<keyword evidence="19" id="KW-0472">Membrane</keyword>
<evidence type="ECO:0000256" key="4">
    <source>
        <dbReference type="ARBA" id="ARBA00012663"/>
    </source>
</evidence>
<dbReference type="PRINTS" id="PR00738">
    <property type="entry name" value="GLHYDRLASE20"/>
</dbReference>
<comment type="caution">
    <text evidence="23">The sequence shown here is derived from an EMBL/GenBank/DDBJ whole genome shotgun (WGS) entry which is preliminary data.</text>
</comment>
<evidence type="ECO:0000256" key="8">
    <source>
        <dbReference type="ARBA" id="ARBA00023157"/>
    </source>
</evidence>
<keyword evidence="6" id="KW-0378">Hydrolase</keyword>
<dbReference type="PANTHER" id="PTHR22600">
    <property type="entry name" value="BETA-HEXOSAMINIDASE"/>
    <property type="match status" value="1"/>
</dbReference>
<evidence type="ECO:0000259" key="21">
    <source>
        <dbReference type="Pfam" id="PF00728"/>
    </source>
</evidence>
<dbReference type="SUPFAM" id="SSF55545">
    <property type="entry name" value="beta-N-acetylhexosaminidase-like domain"/>
    <property type="match status" value="2"/>
</dbReference>
<keyword evidence="19" id="KW-1133">Transmembrane helix</keyword>
<dbReference type="Gene3D" id="3.20.20.80">
    <property type="entry name" value="Glycosidases"/>
    <property type="match status" value="2"/>
</dbReference>
<comment type="subcellular location">
    <subcellularLocation>
        <location evidence="2">Lysosome</location>
    </subcellularLocation>
</comment>
<keyword evidence="11" id="KW-0326">Glycosidase</keyword>
<feature type="compositionally biased region" description="Polar residues" evidence="18">
    <location>
        <begin position="592"/>
        <end position="602"/>
    </location>
</feature>
<evidence type="ECO:0000313" key="24">
    <source>
        <dbReference type="Proteomes" id="UP000663852"/>
    </source>
</evidence>
<feature type="domain" description="Beta-hexosaminidase eukaryotic type N-terminal" evidence="22">
    <location>
        <begin position="647"/>
        <end position="763"/>
    </location>
</feature>
<dbReference type="EMBL" id="CAJNOJ010000009">
    <property type="protein sequence ID" value="CAF0779595.1"/>
    <property type="molecule type" value="Genomic_DNA"/>
</dbReference>
<comment type="catalytic activity">
    <reaction evidence="12">
        <text>beta-D-GalNAc-(1-&gt;4)-alpha-L-IdoA-(1-&gt;3)-beta-D-GalNAc-4-sulfate-(1-&gt;4)-alpha-L-IdoA-(1-&gt;3)-D-GalNAc-4-sulfate + H2O = alpha-L-IdoA-(1-&gt;3)-beta-D-GalNAc-4-sulfate-(1-&gt;4)-alpha-L-IdoA-(1-&gt;3)-D-GalNAc-4-sulfate + N-acetyl-D-galactosamine</text>
        <dbReference type="Rhea" id="RHEA:64372"/>
        <dbReference type="ChEBI" id="CHEBI:15377"/>
        <dbReference type="ChEBI" id="CHEBI:28037"/>
        <dbReference type="ChEBI" id="CHEBI:152565"/>
        <dbReference type="ChEBI" id="CHEBI:152566"/>
    </reaction>
    <physiologicalReaction direction="left-to-right" evidence="12">
        <dbReference type="Rhea" id="RHEA:64373"/>
    </physiologicalReaction>
</comment>
<comment type="similarity">
    <text evidence="3">Belongs to the glycosyl hydrolase 20 family.</text>
</comment>
<reference evidence="23" key="1">
    <citation type="submission" date="2021-02" db="EMBL/GenBank/DDBJ databases">
        <authorList>
            <person name="Nowell W R."/>
        </authorList>
    </citation>
    <scope>NUCLEOTIDE SEQUENCE</scope>
</reference>
<evidence type="ECO:0000256" key="5">
    <source>
        <dbReference type="ARBA" id="ARBA00022729"/>
    </source>
</evidence>
<keyword evidence="8" id="KW-1015">Disulfide bond</keyword>
<dbReference type="Pfam" id="PF00728">
    <property type="entry name" value="Glyco_hydro_20"/>
    <property type="match status" value="2"/>
</dbReference>
<keyword evidence="9" id="KW-0325">Glycoprotein</keyword>
<dbReference type="Proteomes" id="UP000663852">
    <property type="component" value="Unassembled WGS sequence"/>
</dbReference>
<sequence>MKRLIALLEVYAILLNFCVNCEITVIEVKYPLEGQRSPPNAVWPHPQQINASLDLLYIRPHDITIFSNIETCDIIAKAIERYDPLLFPPKLTMHEPPSSADNILQSVSLNIRDGGQCEQYIQPTSNETYTLTISQQIAIVESTTIWGLLRGLETFSQLVYINKDNYVVINSTVNIVDSPRFHHRGIMLDSSRHFLPVPIIKKNLDVMSYNKLNVFHWHLVDDQSFPFESEAFPELSAKGAFSADHVYTPSDVADVIEHARLRGIRVIPEIDTPGHTFSWSKSMHELITVCWANGKPYQAIYGVQGEMEIFNPSVPRVYTVMDTLLREVKRRFPSNYIHLGMDEVYDKCWLSNPNISQWMQAVNITNAKGLHTYYAERILNIMRNISAAPIVWQDVWDEKVELPQNTIVQVWKDTSDNSEFDTWASYLNQVAGQGYNVILSSPWYLNYISYGKYDTNTSVMNLEFFKYYEVEPLREFNGSDEAKKRILGGEACMWGEFVDGTNLLSRLWPKASAVAERLWSAASVNKSEDAQFRLDVHRCRLLRRGIPAQPLLNGYCGNYELGMGRSMINYPAFNYENSNSNDSTTTATTATLPQSSTDRPSSASGMLRLAFFSSSLLFYFVTYISSEIEFIAVRYPLQGQRSPPNAVWPHPQQINASLDLLYIRPNKLTVNSNIRNCDIISNATQRYNKLFFPPKLTMHEPPSSADNILQSVSLNIRDGGQCEQYIQQTSNETYTLTISQQIAIVESTTIWGLLRGLETFSQLVYINKDNYVVINSTVNIVDSPRFHHRGIMLDSSRHFLPVPIIKKNLDVMSYNKLNVFHWHLVDDQSFPFESEAFPELSAKGAFSADHVYTPSDVADVIEHARLRGIRVIPEIDTPGHTHSWSKSMPELLTVCWANGRPNQAVYGVQGEMEIFNPSEPRVYTVMERLLREVKEKFPSNYIHLGMDEVYDKCWSSNPNVSAWMQAVNITSTKGLHAYYADRVLNIMRNIDSIPIVWQDVWDEQVELPTGTIIQVWKGGADNSWASYLNNAAKQGYNVILSTPWYLNYISYGKYNTNTSVMNLEFFKYYEIEPLMKFTGTEEEKKRILGGEACIWGEFIDSTNVLTTLWPRASAVAERLWSAATLNNSEDAQFRLDVHRCRLLRRGIPAQPILNGYCGNYELGMAKSMINDPVFNYDESVWVDVIITTAQPSSTKSTTPNIASPIHTFTSVGLFVITELLFLTIIFS</sequence>
<evidence type="ECO:0000256" key="15">
    <source>
        <dbReference type="ARBA" id="ARBA00047301"/>
    </source>
</evidence>
<dbReference type="GO" id="GO:0006689">
    <property type="term" value="P:ganglioside catabolic process"/>
    <property type="evidence" value="ECO:0007669"/>
    <property type="project" value="TreeGrafter"/>
</dbReference>
<feature type="domain" description="Glycoside hydrolase family 20 catalytic" evidence="21">
    <location>
        <begin position="786"/>
        <end position="1122"/>
    </location>
</feature>
<keyword evidence="19" id="KW-0812">Transmembrane</keyword>
<dbReference type="EC" id="3.2.1.52" evidence="4"/>
<evidence type="ECO:0000256" key="12">
    <source>
        <dbReference type="ARBA" id="ARBA00023505"/>
    </source>
</evidence>
<comment type="catalytic activity">
    <reaction evidence="14">
        <text>a ganglioside GM2 + H2O = a ganglioside GM3 + N-acetyl-beta-D-galactosamine</text>
        <dbReference type="Rhea" id="RHEA:47968"/>
        <dbReference type="ChEBI" id="CHEBI:15377"/>
        <dbReference type="ChEBI" id="CHEBI:28497"/>
        <dbReference type="ChEBI" id="CHEBI:79210"/>
        <dbReference type="ChEBI" id="CHEBI:79218"/>
    </reaction>
    <physiologicalReaction direction="left-to-right" evidence="14">
        <dbReference type="Rhea" id="RHEA:47969"/>
    </physiologicalReaction>
</comment>
<keyword evidence="7" id="KW-0443">Lipid metabolism</keyword>
<feature type="domain" description="Glycoside hydrolase family 20 catalytic" evidence="21">
    <location>
        <begin position="181"/>
        <end position="521"/>
    </location>
</feature>
<dbReference type="InterPro" id="IPR015883">
    <property type="entry name" value="Glyco_hydro_20_cat"/>
</dbReference>
<dbReference type="FunFam" id="3.20.20.80:FF:000049">
    <property type="entry name" value="Beta-hexosaminidase A"/>
    <property type="match status" value="2"/>
</dbReference>
<feature type="domain" description="Beta-hexosaminidase eukaryotic type N-terminal" evidence="22">
    <location>
        <begin position="42"/>
        <end position="158"/>
    </location>
</feature>
<dbReference type="GO" id="GO:0005764">
    <property type="term" value="C:lysosome"/>
    <property type="evidence" value="ECO:0007669"/>
    <property type="project" value="UniProtKB-SubCell"/>
</dbReference>
<evidence type="ECO:0000313" key="23">
    <source>
        <dbReference type="EMBL" id="CAF0779595.1"/>
    </source>
</evidence>
<dbReference type="InterPro" id="IPR029018">
    <property type="entry name" value="Hex-like_dom2"/>
</dbReference>
<evidence type="ECO:0000256" key="10">
    <source>
        <dbReference type="ARBA" id="ARBA00023228"/>
    </source>
</evidence>
<dbReference type="SUPFAM" id="SSF51445">
    <property type="entry name" value="(Trans)glycosidases"/>
    <property type="match status" value="2"/>
</dbReference>
<dbReference type="CDD" id="cd06562">
    <property type="entry name" value="GH20_HexA_HexB-like"/>
    <property type="match status" value="2"/>
</dbReference>
<keyword evidence="5 20" id="KW-0732">Signal</keyword>
<accession>A0A813RBD5</accession>
<evidence type="ECO:0000256" key="18">
    <source>
        <dbReference type="SAM" id="MobiDB-lite"/>
    </source>
</evidence>
<name>A0A813RBD5_ADIRI</name>
<evidence type="ECO:0000256" key="2">
    <source>
        <dbReference type="ARBA" id="ARBA00004371"/>
    </source>
</evidence>
<dbReference type="OrthoDB" id="428480at2759"/>
<dbReference type="InterPro" id="IPR029019">
    <property type="entry name" value="HEX_eukaryotic_N"/>
</dbReference>